<proteinExistence type="predicted"/>
<dbReference type="RefSeq" id="WP_246301581.1">
    <property type="nucleotide sequence ID" value="NZ_JACCCW010000001.1"/>
</dbReference>
<organism evidence="4 5">
    <name type="scientific">Granulicella arctica</name>
    <dbReference type="NCBI Taxonomy" id="940613"/>
    <lineage>
        <taxon>Bacteria</taxon>
        <taxon>Pseudomonadati</taxon>
        <taxon>Acidobacteriota</taxon>
        <taxon>Terriglobia</taxon>
        <taxon>Terriglobales</taxon>
        <taxon>Acidobacteriaceae</taxon>
        <taxon>Granulicella</taxon>
    </lineage>
</organism>
<dbReference type="Pfam" id="PF24481">
    <property type="entry name" value="CT398_CC"/>
    <property type="match status" value="1"/>
</dbReference>
<dbReference type="InterPro" id="IPR056003">
    <property type="entry name" value="CT398_CC_hairpin"/>
</dbReference>
<evidence type="ECO:0000256" key="1">
    <source>
        <dbReference type="SAM" id="Coils"/>
    </source>
</evidence>
<dbReference type="AlphaFoldDB" id="A0A7Y9TRR8"/>
<name>A0A7Y9TRR8_9BACT</name>
<evidence type="ECO:0000313" key="4">
    <source>
        <dbReference type="EMBL" id="NYF78448.1"/>
    </source>
</evidence>
<dbReference type="EMBL" id="JACCCW010000001">
    <property type="protein sequence ID" value="NYF78448.1"/>
    <property type="molecule type" value="Genomic_DNA"/>
</dbReference>
<keyword evidence="5" id="KW-1185">Reference proteome</keyword>
<comment type="caution">
    <text evidence="4">The sequence shown here is derived from an EMBL/GenBank/DDBJ whole genome shotgun (WGS) entry which is preliminary data.</text>
</comment>
<feature type="domain" description="CT398-like coiled coil hairpin" evidence="3">
    <location>
        <begin position="42"/>
        <end position="218"/>
    </location>
</feature>
<gene>
    <name evidence="4" type="ORF">HDF17_000735</name>
</gene>
<dbReference type="InterPro" id="IPR003743">
    <property type="entry name" value="Zf-RING_7"/>
</dbReference>
<accession>A0A7Y9TRR8</accession>
<dbReference type="Proteomes" id="UP000589520">
    <property type="component" value="Unassembled WGS sequence"/>
</dbReference>
<evidence type="ECO:0000313" key="5">
    <source>
        <dbReference type="Proteomes" id="UP000589520"/>
    </source>
</evidence>
<reference evidence="4 5" key="1">
    <citation type="submission" date="2020-07" db="EMBL/GenBank/DDBJ databases">
        <title>Genomic Encyclopedia of Type Strains, Phase IV (KMG-V): Genome sequencing to study the core and pangenomes of soil and plant-associated prokaryotes.</title>
        <authorList>
            <person name="Whitman W."/>
        </authorList>
    </citation>
    <scope>NUCLEOTIDE SEQUENCE [LARGE SCALE GENOMIC DNA]</scope>
    <source>
        <strain evidence="4 5">X4EP2</strain>
    </source>
</reference>
<sequence>MRRETLLVHSHEMLNFVLSTDPRTNRLRGHTMHPDLEKLMALQTHDVEAKRLRDEIAALPKLVASLETKQKAVEGQRAVILDLIAKEEALRRRQESDIKDHQAKIARVRKQMDLATTTVQVTAFEHEIAFAHGEVSRLEDAELESMERSESLEGQRKLADEAVEEAGKNLARERSRAADTIALDKAALAAVEEQRTALRPQIEEAMLSTYDRIAKAKGTAVAEALNQKCMACQMMLRPQRWNDLRDRSNEETMMSCDSCGRLLYYDPARDAPQRKTVPIESIAASIIRSL</sequence>
<dbReference type="Gene3D" id="1.10.287.1490">
    <property type="match status" value="1"/>
</dbReference>
<keyword evidence="1" id="KW-0175">Coiled coil</keyword>
<evidence type="ECO:0008006" key="6">
    <source>
        <dbReference type="Google" id="ProtNLM"/>
    </source>
</evidence>
<protein>
    <recommendedName>
        <fullName evidence="6">C4-type zinc ribbon domain-containing protein</fullName>
    </recommendedName>
</protein>
<feature type="coiled-coil region" evidence="1">
    <location>
        <begin position="84"/>
        <end position="118"/>
    </location>
</feature>
<dbReference type="Pfam" id="PF02591">
    <property type="entry name" value="Zn_ribbon_9"/>
    <property type="match status" value="1"/>
</dbReference>
<evidence type="ECO:0000259" key="3">
    <source>
        <dbReference type="Pfam" id="PF24481"/>
    </source>
</evidence>
<evidence type="ECO:0000259" key="2">
    <source>
        <dbReference type="Pfam" id="PF02591"/>
    </source>
</evidence>
<feature type="domain" description="C4-type zinc ribbon" evidence="2">
    <location>
        <begin position="228"/>
        <end position="263"/>
    </location>
</feature>